<evidence type="ECO:0000256" key="12">
    <source>
        <dbReference type="NCBIfam" id="TIGR00334"/>
    </source>
</evidence>
<evidence type="ECO:0000313" key="14">
    <source>
        <dbReference type="EMBL" id="TLS35101.1"/>
    </source>
</evidence>
<evidence type="ECO:0000256" key="11">
    <source>
        <dbReference type="HAMAP-Rule" id="MF_01469"/>
    </source>
</evidence>
<dbReference type="CDD" id="cd01027">
    <property type="entry name" value="TOPRIM_RNase_M5_like"/>
    <property type="match status" value="1"/>
</dbReference>
<evidence type="ECO:0000256" key="8">
    <source>
        <dbReference type="ARBA" id="ARBA00022801"/>
    </source>
</evidence>
<keyword evidence="7 11" id="KW-0255">Endonuclease</keyword>
<gene>
    <name evidence="11 14" type="primary">rnmV</name>
    <name evidence="14" type="ORF">FCL54_22205</name>
</gene>
<keyword evidence="2 11" id="KW-0690">Ribosome biogenesis</keyword>
<dbReference type="Pfam" id="PF13331">
    <property type="entry name" value="DUF4093"/>
    <property type="match status" value="1"/>
</dbReference>
<keyword evidence="15" id="KW-1185">Reference proteome</keyword>
<keyword evidence="6 11" id="KW-0699">rRNA-binding</keyword>
<keyword evidence="9" id="KW-0460">Magnesium</keyword>
<evidence type="ECO:0000256" key="9">
    <source>
        <dbReference type="ARBA" id="ARBA00022842"/>
    </source>
</evidence>
<reference evidence="14 15" key="1">
    <citation type="submission" date="2019-04" db="EMBL/GenBank/DDBJ databases">
        <title>Bacillus caeni sp. nov., a bacterium isolated from mangrove sediment.</title>
        <authorList>
            <person name="Huang H."/>
            <person name="Mo K."/>
            <person name="Hu Y."/>
        </authorList>
    </citation>
    <scope>NUCLEOTIDE SEQUENCE [LARGE SCALE GENOMIC DNA]</scope>
    <source>
        <strain evidence="14 15">HB172195</strain>
    </source>
</reference>
<dbReference type="SUPFAM" id="SSF110455">
    <property type="entry name" value="Toprim domain"/>
    <property type="match status" value="1"/>
</dbReference>
<dbReference type="HAMAP" id="MF_01469">
    <property type="entry name" value="RNase_M5"/>
    <property type="match status" value="1"/>
</dbReference>
<comment type="similarity">
    <text evidence="11">Belongs to the ribonuclease M5 family.</text>
</comment>
<dbReference type="PROSITE" id="PS50880">
    <property type="entry name" value="TOPRIM"/>
    <property type="match status" value="1"/>
</dbReference>
<keyword evidence="1 11" id="KW-0963">Cytoplasm</keyword>
<dbReference type="InterPro" id="IPR025156">
    <property type="entry name" value="RNase_M5_C"/>
</dbReference>
<evidence type="ECO:0000256" key="1">
    <source>
        <dbReference type="ARBA" id="ARBA00022490"/>
    </source>
</evidence>
<comment type="caution">
    <text evidence="14">The sequence shown here is derived from an EMBL/GenBank/DDBJ whole genome shotgun (WGS) entry which is preliminary data.</text>
</comment>
<accession>A0A5R9EWB4</accession>
<dbReference type="GO" id="GO:0005737">
    <property type="term" value="C:cytoplasm"/>
    <property type="evidence" value="ECO:0007669"/>
    <property type="project" value="UniProtKB-SubCell"/>
</dbReference>
<evidence type="ECO:0000256" key="4">
    <source>
        <dbReference type="ARBA" id="ARBA00022722"/>
    </source>
</evidence>
<dbReference type="InterPro" id="IPR034141">
    <property type="entry name" value="TOPRIM_RNase_M5-like"/>
</dbReference>
<comment type="subcellular location">
    <subcellularLocation>
        <location evidence="11">Cytoplasm</location>
    </subcellularLocation>
</comment>
<evidence type="ECO:0000259" key="13">
    <source>
        <dbReference type="PROSITE" id="PS50880"/>
    </source>
</evidence>
<comment type="function">
    <text evidence="11">Required for correct processing of both the 5' and 3' ends of 5S rRNA precursor. Cleaves both sides of a double-stranded region yielding mature 5S rRNA in one step.</text>
</comment>
<evidence type="ECO:0000256" key="6">
    <source>
        <dbReference type="ARBA" id="ARBA00022730"/>
    </source>
</evidence>
<dbReference type="EMBL" id="SWLG01000029">
    <property type="protein sequence ID" value="TLS35101.1"/>
    <property type="molecule type" value="Genomic_DNA"/>
</dbReference>
<evidence type="ECO:0000256" key="10">
    <source>
        <dbReference type="ARBA" id="ARBA00022884"/>
    </source>
</evidence>
<dbReference type="PANTHER" id="PTHR39156">
    <property type="entry name" value="RIBONUCLEASE M5"/>
    <property type="match status" value="1"/>
</dbReference>
<evidence type="ECO:0000256" key="3">
    <source>
        <dbReference type="ARBA" id="ARBA00022552"/>
    </source>
</evidence>
<dbReference type="OrthoDB" id="9791329at2"/>
<dbReference type="NCBIfam" id="TIGR00334">
    <property type="entry name" value="5S_RNA_mat_M5"/>
    <property type="match status" value="1"/>
</dbReference>
<dbReference type="PANTHER" id="PTHR39156:SF1">
    <property type="entry name" value="RIBONUCLEASE M5"/>
    <property type="match status" value="1"/>
</dbReference>
<keyword evidence="8 11" id="KW-0378">Hydrolase</keyword>
<feature type="domain" description="Toprim" evidence="13">
    <location>
        <begin position="8"/>
        <end position="98"/>
    </location>
</feature>
<dbReference type="AlphaFoldDB" id="A0A5R9EWB4"/>
<dbReference type="Proteomes" id="UP000308230">
    <property type="component" value="Unassembled WGS sequence"/>
</dbReference>
<dbReference type="Pfam" id="PF01751">
    <property type="entry name" value="Toprim"/>
    <property type="match status" value="1"/>
</dbReference>
<dbReference type="GO" id="GO:0019843">
    <property type="term" value="F:rRNA binding"/>
    <property type="evidence" value="ECO:0007669"/>
    <property type="project" value="UniProtKB-KW"/>
</dbReference>
<sequence length="188" mass="21064">MEDKMKIKEVIVVEGKSDTIAVQRAVKADTLETNGSEISESTLNQIELAQKRRGVIVFTDPDFPGERIRKIISERVPGCKHAFLPKKEGIAKSGKGLGIEHASCEAIRLALGKVKEEMEDPDEIIPWEDLIAAGLVGGSKAKQRRELLGEVLNIGYMNGKQLYKRLKMFQVSKEEFSQAMRRVLQEEK</sequence>
<organism evidence="14 15">
    <name type="scientific">Exobacillus caeni</name>
    <dbReference type="NCBI Taxonomy" id="2574798"/>
    <lineage>
        <taxon>Bacteria</taxon>
        <taxon>Bacillati</taxon>
        <taxon>Bacillota</taxon>
        <taxon>Bacilli</taxon>
        <taxon>Bacillales</taxon>
        <taxon>Guptibacillaceae</taxon>
        <taxon>Exobacillus</taxon>
    </lineage>
</organism>
<proteinExistence type="inferred from homology"/>
<evidence type="ECO:0000256" key="7">
    <source>
        <dbReference type="ARBA" id="ARBA00022759"/>
    </source>
</evidence>
<dbReference type="SMART" id="SM00493">
    <property type="entry name" value="TOPRIM"/>
    <property type="match status" value="1"/>
</dbReference>
<dbReference type="Gene3D" id="3.40.1360.10">
    <property type="match status" value="1"/>
</dbReference>
<dbReference type="InterPro" id="IPR006171">
    <property type="entry name" value="TOPRIM_dom"/>
</dbReference>
<keyword evidence="4 11" id="KW-0540">Nuclease</keyword>
<dbReference type="GO" id="GO:0046872">
    <property type="term" value="F:metal ion binding"/>
    <property type="evidence" value="ECO:0007669"/>
    <property type="project" value="UniProtKB-KW"/>
</dbReference>
<keyword evidence="3 11" id="KW-0698">rRNA processing</keyword>
<keyword evidence="5" id="KW-0479">Metal-binding</keyword>
<dbReference type="GO" id="GO:0006364">
    <property type="term" value="P:rRNA processing"/>
    <property type="evidence" value="ECO:0007669"/>
    <property type="project" value="UniProtKB-UniRule"/>
</dbReference>
<comment type="catalytic activity">
    <reaction evidence="11">
        <text>Endonucleolytic cleavage of RNA, removing 21 and 42 nucleotides, respectively, from the 5'- and 3'-termini of a 5S-rRNA precursor.</text>
        <dbReference type="EC" id="3.1.26.8"/>
    </reaction>
</comment>
<evidence type="ECO:0000313" key="15">
    <source>
        <dbReference type="Proteomes" id="UP000308230"/>
    </source>
</evidence>
<dbReference type="FunFam" id="3.40.1360.10:FF:000006">
    <property type="entry name" value="Ribonuclease M5"/>
    <property type="match status" value="1"/>
</dbReference>
<dbReference type="GO" id="GO:0043822">
    <property type="term" value="F:ribonuclease M5 activity"/>
    <property type="evidence" value="ECO:0007669"/>
    <property type="project" value="UniProtKB-UniRule"/>
</dbReference>
<protein>
    <recommendedName>
        <fullName evidence="11 12">Ribonuclease M5</fullName>
        <ecNumber evidence="11 12">3.1.26.8</ecNumber>
    </recommendedName>
    <alternativeName>
        <fullName evidence="11">RNase M5</fullName>
    </alternativeName>
    <alternativeName>
        <fullName evidence="11">Ribosomal RNA terminal maturase M5</fullName>
    </alternativeName>
</protein>
<evidence type="ECO:0000256" key="2">
    <source>
        <dbReference type="ARBA" id="ARBA00022517"/>
    </source>
</evidence>
<dbReference type="EC" id="3.1.26.8" evidence="11 12"/>
<keyword evidence="10 11" id="KW-0694">RNA-binding</keyword>
<dbReference type="InterPro" id="IPR004466">
    <property type="entry name" value="RNase_M5"/>
</dbReference>
<name>A0A5R9EWB4_9BACL</name>
<evidence type="ECO:0000256" key="5">
    <source>
        <dbReference type="ARBA" id="ARBA00022723"/>
    </source>
</evidence>